<organism evidence="1 2">
    <name type="scientific">Thermothelomyces thermophilus (strain ATCC 42464 / BCRC 31852 / DSM 1799)</name>
    <name type="common">Sporotrichum thermophile</name>
    <dbReference type="NCBI Taxonomy" id="573729"/>
    <lineage>
        <taxon>Eukaryota</taxon>
        <taxon>Fungi</taxon>
        <taxon>Dikarya</taxon>
        <taxon>Ascomycota</taxon>
        <taxon>Pezizomycotina</taxon>
        <taxon>Sordariomycetes</taxon>
        <taxon>Sordariomycetidae</taxon>
        <taxon>Sordariales</taxon>
        <taxon>Chaetomiaceae</taxon>
        <taxon>Thermothelomyces</taxon>
    </lineage>
</organism>
<gene>
    <name evidence="1" type="ORF">MYCTH_2106616</name>
</gene>
<dbReference type="KEGG" id="mtm:MYCTH_2106616"/>
<reference evidence="1 2" key="1">
    <citation type="journal article" date="2011" name="Nat. Biotechnol.">
        <title>Comparative genomic analysis of the thermophilic biomass-degrading fungi Myceliophthora thermophila and Thielavia terrestris.</title>
        <authorList>
            <person name="Berka R.M."/>
            <person name="Grigoriev I.V."/>
            <person name="Otillar R."/>
            <person name="Salamov A."/>
            <person name="Grimwood J."/>
            <person name="Reid I."/>
            <person name="Ishmael N."/>
            <person name="John T."/>
            <person name="Darmond C."/>
            <person name="Moisan M.-C."/>
            <person name="Henrissat B."/>
            <person name="Coutinho P.M."/>
            <person name="Lombard V."/>
            <person name="Natvig D.O."/>
            <person name="Lindquist E."/>
            <person name="Schmutz J."/>
            <person name="Lucas S."/>
            <person name="Harris P."/>
            <person name="Powlowski J."/>
            <person name="Bellemare A."/>
            <person name="Taylor D."/>
            <person name="Butler G."/>
            <person name="de Vries R.P."/>
            <person name="Allijn I.E."/>
            <person name="van den Brink J."/>
            <person name="Ushinsky S."/>
            <person name="Storms R."/>
            <person name="Powell A.J."/>
            <person name="Paulsen I.T."/>
            <person name="Elbourne L.D.H."/>
            <person name="Baker S.E."/>
            <person name="Magnuson J."/>
            <person name="LaBoissiere S."/>
            <person name="Clutterbuck A.J."/>
            <person name="Martinez D."/>
            <person name="Wogulis M."/>
            <person name="de Leon A.L."/>
            <person name="Rey M.W."/>
            <person name="Tsang A."/>
        </authorList>
    </citation>
    <scope>NUCLEOTIDE SEQUENCE [LARGE SCALE GENOMIC DNA]</scope>
    <source>
        <strain evidence="2">ATCC 42464 / BCRC 31852 / DSM 1799</strain>
    </source>
</reference>
<evidence type="ECO:0000313" key="1">
    <source>
        <dbReference type="EMBL" id="AEO53819.1"/>
    </source>
</evidence>
<accession>G2Q5U3</accession>
<protein>
    <submittedName>
        <fullName evidence="1">Uncharacterized protein</fullName>
    </submittedName>
</protein>
<dbReference type="eggNOG" id="ENOG502TBNJ">
    <property type="taxonomic scope" value="Eukaryota"/>
</dbReference>
<dbReference type="OMA" id="FCHEEEN"/>
<dbReference type="EMBL" id="CP003002">
    <property type="protein sequence ID" value="AEO53819.1"/>
    <property type="molecule type" value="Genomic_DNA"/>
</dbReference>
<dbReference type="HOGENOM" id="CLU_053164_0_0_1"/>
<dbReference type="OrthoDB" id="5290015at2759"/>
<keyword evidence="2" id="KW-1185">Reference proteome</keyword>
<sequence length="435" mass="50413">MAPYMSVEHAHRTYGPVDREALHSHLSKSERGLLRMGLVKSEQWRRLPAEGLYQIVISEVLDNGKTYPLERNGARAFSVTSVLDLGLRMLESDRGRTALANLANKAICVWRERPVPGPVVEPWYIDIPAAVDDFLRCVRNRFPIVKLDDRNGFCREEENETMPYSWVDEYSTLEHFDFNPKAAAVLHLNWQAKLVGCQKKEGFLTNSRSQLMEKLYWTRLKADIARRQRRDDAHQAETVRFHRLQFHLAAMVTHHLCHLFVNFLRETEELVHHVTDADLYRLVRRYDPGAEFEVDFFGGRPKLFIDQRGPREESYPGQSYVIRRGKGGSRMAAVVAQYKIESYLKGDFSVPLLTEVQAEVFPMERYQDVLRRLGGSKHETWQWKEGQTGTRRVAEVGSYDQQAFSVPWDIQGLEYQLMKKACFDPSIRVVDPRGL</sequence>
<dbReference type="VEuPathDB" id="FungiDB:MYCTH_2106616"/>
<dbReference type="Proteomes" id="UP000007322">
    <property type="component" value="Chromosome 1"/>
</dbReference>
<proteinExistence type="predicted"/>
<dbReference type="GeneID" id="11511601"/>
<evidence type="ECO:0000313" key="2">
    <source>
        <dbReference type="Proteomes" id="UP000007322"/>
    </source>
</evidence>
<dbReference type="AlphaFoldDB" id="G2Q5U3"/>
<dbReference type="InParanoid" id="G2Q5U3"/>
<name>G2Q5U3_THET4</name>
<dbReference type="RefSeq" id="XP_003659064.1">
    <property type="nucleotide sequence ID" value="XM_003659016.1"/>
</dbReference>